<dbReference type="WBParaSite" id="SCUD_0000568701-mRNA-1">
    <property type="protein sequence ID" value="SCUD_0000568701-mRNA-1"/>
    <property type="gene ID" value="SCUD_0000568701"/>
</dbReference>
<evidence type="ECO:0000313" key="2">
    <source>
        <dbReference type="Proteomes" id="UP000279833"/>
    </source>
</evidence>
<dbReference type="InterPro" id="IPR043128">
    <property type="entry name" value="Rev_trsase/Diguanyl_cyclase"/>
</dbReference>
<dbReference type="SUPFAM" id="SSF56672">
    <property type="entry name" value="DNA/RNA polymerases"/>
    <property type="match status" value="1"/>
</dbReference>
<dbReference type="InterPro" id="IPR050951">
    <property type="entry name" value="Retrovirus_Pol_polyprotein"/>
</dbReference>
<proteinExistence type="predicted"/>
<dbReference type="Gene3D" id="3.30.70.270">
    <property type="match status" value="1"/>
</dbReference>
<dbReference type="EMBL" id="UZAK01009862">
    <property type="protein sequence ID" value="VDO97558.1"/>
    <property type="molecule type" value="Genomic_DNA"/>
</dbReference>
<evidence type="ECO:0000313" key="1">
    <source>
        <dbReference type="EMBL" id="VDO97558.1"/>
    </source>
</evidence>
<dbReference type="AlphaFoldDB" id="A0A183JSJ7"/>
<gene>
    <name evidence="1" type="ORF">SCUD_LOCUS5687</name>
</gene>
<dbReference type="PANTHER" id="PTHR37984">
    <property type="entry name" value="PROTEIN CBG26694"/>
    <property type="match status" value="1"/>
</dbReference>
<accession>A0A183JSJ7</accession>
<dbReference type="STRING" id="6186.A0A183JSJ7"/>
<name>A0A183JSJ7_9TREM</name>
<dbReference type="Proteomes" id="UP000279833">
    <property type="component" value="Unassembled WGS sequence"/>
</dbReference>
<evidence type="ECO:0000313" key="3">
    <source>
        <dbReference type="WBParaSite" id="SCUD_0000568701-mRNA-1"/>
    </source>
</evidence>
<dbReference type="PANTHER" id="PTHR37984:SF5">
    <property type="entry name" value="PROTEIN NYNRIN-LIKE"/>
    <property type="match status" value="1"/>
</dbReference>
<reference evidence="1 2" key="2">
    <citation type="submission" date="2018-11" db="EMBL/GenBank/DDBJ databases">
        <authorList>
            <consortium name="Pathogen Informatics"/>
        </authorList>
    </citation>
    <scope>NUCLEOTIDE SEQUENCE [LARGE SCALE GENOMIC DNA]</scope>
    <source>
        <strain evidence="1">Dakar</strain>
        <strain evidence="2">Dakar, Senegal</strain>
    </source>
</reference>
<keyword evidence="2" id="KW-1185">Reference proteome</keyword>
<organism evidence="3">
    <name type="scientific">Schistosoma curassoni</name>
    <dbReference type="NCBI Taxonomy" id="6186"/>
    <lineage>
        <taxon>Eukaryota</taxon>
        <taxon>Metazoa</taxon>
        <taxon>Spiralia</taxon>
        <taxon>Lophotrochozoa</taxon>
        <taxon>Platyhelminthes</taxon>
        <taxon>Trematoda</taxon>
        <taxon>Digenea</taxon>
        <taxon>Strigeidida</taxon>
        <taxon>Schistosomatoidea</taxon>
        <taxon>Schistosomatidae</taxon>
        <taxon>Schistosoma</taxon>
    </lineage>
</organism>
<reference evidence="3" key="1">
    <citation type="submission" date="2016-06" db="UniProtKB">
        <authorList>
            <consortium name="WormBaseParasite"/>
        </authorList>
    </citation>
    <scope>IDENTIFICATION</scope>
</reference>
<protein>
    <submittedName>
        <fullName evidence="3">Reverse transcriptase domain-containing protein</fullName>
    </submittedName>
</protein>
<dbReference type="Gene3D" id="3.10.10.10">
    <property type="entry name" value="HIV Type 1 Reverse Transcriptase, subunit A, domain 1"/>
    <property type="match status" value="1"/>
</dbReference>
<dbReference type="InterPro" id="IPR043502">
    <property type="entry name" value="DNA/RNA_pol_sf"/>
</dbReference>
<sequence>MHHYQIWTELQCLEKQGVLSPVSFSAWGVPIVIIKKPNSTLRICADVLRVLSAALVQYHKPVPDSNDIFKMLNGESRFATLTTP</sequence>